<evidence type="ECO:0000313" key="1">
    <source>
        <dbReference type="EMBL" id="KAK7391391.1"/>
    </source>
</evidence>
<sequence length="83" mass="9588">MFWLSFVCKGNAVNCLSNKLSEDYEWNKFLLMSHTAKLVIFGTYYCSKNQTFKAVKYQGGSIFYSILKLVRLIYTKPGIVSKL</sequence>
<proteinExistence type="predicted"/>
<name>A0AAN9S8R3_PSOTE</name>
<gene>
    <name evidence="1" type="ORF">VNO78_19807</name>
</gene>
<keyword evidence="2" id="KW-1185">Reference proteome</keyword>
<organism evidence="1 2">
    <name type="scientific">Psophocarpus tetragonolobus</name>
    <name type="common">Winged bean</name>
    <name type="synonym">Dolichos tetragonolobus</name>
    <dbReference type="NCBI Taxonomy" id="3891"/>
    <lineage>
        <taxon>Eukaryota</taxon>
        <taxon>Viridiplantae</taxon>
        <taxon>Streptophyta</taxon>
        <taxon>Embryophyta</taxon>
        <taxon>Tracheophyta</taxon>
        <taxon>Spermatophyta</taxon>
        <taxon>Magnoliopsida</taxon>
        <taxon>eudicotyledons</taxon>
        <taxon>Gunneridae</taxon>
        <taxon>Pentapetalae</taxon>
        <taxon>rosids</taxon>
        <taxon>fabids</taxon>
        <taxon>Fabales</taxon>
        <taxon>Fabaceae</taxon>
        <taxon>Papilionoideae</taxon>
        <taxon>50 kb inversion clade</taxon>
        <taxon>NPAAA clade</taxon>
        <taxon>indigoferoid/millettioid clade</taxon>
        <taxon>Phaseoleae</taxon>
        <taxon>Psophocarpus</taxon>
    </lineage>
</organism>
<reference evidence="1 2" key="1">
    <citation type="submission" date="2024-01" db="EMBL/GenBank/DDBJ databases">
        <title>The genomes of 5 underutilized Papilionoideae crops provide insights into root nodulation and disease resistanc.</title>
        <authorList>
            <person name="Jiang F."/>
        </authorList>
    </citation>
    <scope>NUCLEOTIDE SEQUENCE [LARGE SCALE GENOMIC DNA]</scope>
    <source>
        <strain evidence="1">DUOXIRENSHENG_FW03</strain>
        <tissue evidence="1">Leaves</tissue>
    </source>
</reference>
<protein>
    <submittedName>
        <fullName evidence="1">Uncharacterized protein</fullName>
    </submittedName>
</protein>
<dbReference type="Proteomes" id="UP001386955">
    <property type="component" value="Unassembled WGS sequence"/>
</dbReference>
<dbReference type="AlphaFoldDB" id="A0AAN9S8R3"/>
<accession>A0AAN9S8R3</accession>
<evidence type="ECO:0000313" key="2">
    <source>
        <dbReference type="Proteomes" id="UP001386955"/>
    </source>
</evidence>
<dbReference type="EMBL" id="JAYMYS010000005">
    <property type="protein sequence ID" value="KAK7391391.1"/>
    <property type="molecule type" value="Genomic_DNA"/>
</dbReference>
<comment type="caution">
    <text evidence="1">The sequence shown here is derived from an EMBL/GenBank/DDBJ whole genome shotgun (WGS) entry which is preliminary data.</text>
</comment>